<feature type="transmembrane region" description="Helical" evidence="5">
    <location>
        <begin position="1002"/>
        <end position="1020"/>
    </location>
</feature>
<feature type="transmembrane region" description="Helical" evidence="5">
    <location>
        <begin position="249"/>
        <end position="268"/>
    </location>
</feature>
<name>A0A6G0ZF91_APHCR</name>
<comment type="caution">
    <text evidence="6">The sequence shown here is derived from an EMBL/GenBank/DDBJ whole genome shotgun (WGS) entry which is preliminary data.</text>
</comment>
<feature type="transmembrane region" description="Helical" evidence="5">
    <location>
        <begin position="705"/>
        <end position="728"/>
    </location>
</feature>
<dbReference type="GO" id="GO:0035348">
    <property type="term" value="P:acetyl-CoA transmembrane transport"/>
    <property type="evidence" value="ECO:0007669"/>
    <property type="project" value="InterPro"/>
</dbReference>
<feature type="transmembrane region" description="Helical" evidence="5">
    <location>
        <begin position="665"/>
        <end position="685"/>
    </location>
</feature>
<dbReference type="InterPro" id="IPR036259">
    <property type="entry name" value="MFS_trans_sf"/>
</dbReference>
<feature type="transmembrane region" description="Helical" evidence="5">
    <location>
        <begin position="77"/>
        <end position="101"/>
    </location>
</feature>
<evidence type="ECO:0000256" key="4">
    <source>
        <dbReference type="ARBA" id="ARBA00023136"/>
    </source>
</evidence>
<organism evidence="6 7">
    <name type="scientific">Aphis craccivora</name>
    <name type="common">Cowpea aphid</name>
    <dbReference type="NCBI Taxonomy" id="307492"/>
    <lineage>
        <taxon>Eukaryota</taxon>
        <taxon>Metazoa</taxon>
        <taxon>Ecdysozoa</taxon>
        <taxon>Arthropoda</taxon>
        <taxon>Hexapoda</taxon>
        <taxon>Insecta</taxon>
        <taxon>Pterygota</taxon>
        <taxon>Neoptera</taxon>
        <taxon>Paraneoptera</taxon>
        <taxon>Hemiptera</taxon>
        <taxon>Sternorrhyncha</taxon>
        <taxon>Aphidomorpha</taxon>
        <taxon>Aphidoidea</taxon>
        <taxon>Aphididae</taxon>
        <taxon>Aphidini</taxon>
        <taxon>Aphis</taxon>
        <taxon>Aphis</taxon>
    </lineage>
</organism>
<feature type="transmembrane region" description="Helical" evidence="5">
    <location>
        <begin position="593"/>
        <end position="611"/>
    </location>
</feature>
<evidence type="ECO:0000313" key="6">
    <source>
        <dbReference type="EMBL" id="KAF0769705.1"/>
    </source>
</evidence>
<feature type="transmembrane region" description="Helical" evidence="5">
    <location>
        <begin position="972"/>
        <end position="990"/>
    </location>
</feature>
<keyword evidence="2 5" id="KW-0812">Transmembrane</keyword>
<feature type="transmembrane region" description="Helical" evidence="5">
    <location>
        <begin position="146"/>
        <end position="165"/>
    </location>
</feature>
<dbReference type="SUPFAM" id="SSF103473">
    <property type="entry name" value="MFS general substrate transporter"/>
    <property type="match status" value="2"/>
</dbReference>
<feature type="transmembrane region" description="Helical" evidence="5">
    <location>
        <begin position="455"/>
        <end position="473"/>
    </location>
</feature>
<reference evidence="6 7" key="1">
    <citation type="submission" date="2019-08" db="EMBL/GenBank/DDBJ databases">
        <title>Whole genome of Aphis craccivora.</title>
        <authorList>
            <person name="Voronova N.V."/>
            <person name="Shulinski R.S."/>
            <person name="Bandarenka Y.V."/>
            <person name="Zhorov D.G."/>
            <person name="Warner D."/>
        </authorList>
    </citation>
    <scope>NUCLEOTIDE SEQUENCE [LARGE SCALE GENOMIC DNA]</scope>
    <source>
        <strain evidence="6">180601</strain>
        <tissue evidence="6">Whole Body</tissue>
    </source>
</reference>
<feature type="transmembrane region" description="Helical" evidence="5">
    <location>
        <begin position="202"/>
        <end position="219"/>
    </location>
</feature>
<feature type="transmembrane region" description="Helical" evidence="5">
    <location>
        <begin position="288"/>
        <end position="305"/>
    </location>
</feature>
<dbReference type="PANTHER" id="PTHR12778">
    <property type="entry name" value="SOLUTE CARRIER FAMILY 33 ACETYL-COA TRANSPORTER -RELATED"/>
    <property type="match status" value="1"/>
</dbReference>
<keyword evidence="4 5" id="KW-0472">Membrane</keyword>
<feature type="transmembrane region" description="Helical" evidence="5">
    <location>
        <begin position="354"/>
        <end position="381"/>
    </location>
</feature>
<feature type="transmembrane region" description="Helical" evidence="5">
    <location>
        <begin position="113"/>
        <end position="131"/>
    </location>
</feature>
<dbReference type="OrthoDB" id="6415790at2759"/>
<proteinExistence type="predicted"/>
<accession>A0A6G0ZF91</accession>
<feature type="transmembrane region" description="Helical" evidence="5">
    <location>
        <begin position="749"/>
        <end position="776"/>
    </location>
</feature>
<dbReference type="GO" id="GO:0008521">
    <property type="term" value="F:acetyl-CoA transmembrane transporter activity"/>
    <property type="evidence" value="ECO:0007669"/>
    <property type="project" value="InterPro"/>
</dbReference>
<feature type="transmembrane region" description="Helical" evidence="5">
    <location>
        <begin position="393"/>
        <end position="416"/>
    </location>
</feature>
<dbReference type="InterPro" id="IPR024371">
    <property type="entry name" value="AcetylCoA_trans_1-like"/>
</dbReference>
<dbReference type="PANTHER" id="PTHR12778:SF9">
    <property type="entry name" value="ACETYL-COENZYME A TRANSPORTER 1"/>
    <property type="match status" value="1"/>
</dbReference>
<feature type="transmembrane region" description="Helical" evidence="5">
    <location>
        <begin position="524"/>
        <end position="548"/>
    </location>
</feature>
<evidence type="ECO:0000256" key="2">
    <source>
        <dbReference type="ARBA" id="ARBA00022692"/>
    </source>
</evidence>
<feature type="transmembrane region" description="Helical" evidence="5">
    <location>
        <begin position="796"/>
        <end position="814"/>
    </location>
</feature>
<feature type="transmembrane region" description="Helical" evidence="5">
    <location>
        <begin position="921"/>
        <end position="938"/>
    </location>
</feature>
<feature type="transmembrane region" description="Helical" evidence="5">
    <location>
        <begin position="631"/>
        <end position="653"/>
    </location>
</feature>
<dbReference type="EMBL" id="VUJU01000549">
    <property type="protein sequence ID" value="KAF0769705.1"/>
    <property type="molecule type" value="Genomic_DNA"/>
</dbReference>
<dbReference type="GO" id="GO:0016020">
    <property type="term" value="C:membrane"/>
    <property type="evidence" value="ECO:0007669"/>
    <property type="project" value="UniProtKB-SubCell"/>
</dbReference>
<dbReference type="InterPro" id="IPR004752">
    <property type="entry name" value="AmpG_permease/AT-1"/>
</dbReference>
<dbReference type="Proteomes" id="UP000478052">
    <property type="component" value="Unassembled WGS sequence"/>
</dbReference>
<evidence type="ECO:0000256" key="1">
    <source>
        <dbReference type="ARBA" id="ARBA00004141"/>
    </source>
</evidence>
<feature type="transmembrane region" description="Helical" evidence="5">
    <location>
        <begin position="835"/>
        <end position="856"/>
    </location>
</feature>
<protein>
    <submittedName>
        <fullName evidence="6">Acetyl-coenzyme A transporter 1-like isoform X1</fullName>
    </submittedName>
</protein>
<keyword evidence="7" id="KW-1185">Reference proteome</keyword>
<feature type="transmembrane region" description="Helical" evidence="5">
    <location>
        <begin position="560"/>
        <end position="581"/>
    </location>
</feature>
<gene>
    <name evidence="6" type="ORF">FWK35_00000445</name>
</gene>
<sequence>MTQYIDSAPYSRRKVSSSSVLLPTSNVPIVAFIRDDRPNRVPTDCIPNLMLFKLHKYAVTKVSISDKPDLKGDWLNVLILLLLYTIQGLQLGLTSAIPILLQSNKNVSYQDQAVFSLVMWPYTLKLLWAPLVDAVYIKKIGRRKSWLIPVQFIMGSFFLYIANDINDLLPETGKPNIEKLVCMFFVATFLVATQDIIVDELLYVWGIMFMSITTLIAVFKKEKDCSLEDNHVKLNTFQNYRLLWDICKLPSVQIFAMALLTVKVGFAATDSVSPLKLIDAGVSKDDMMIINTSMYVAKIILPLIIARHTSGPKPMSLYLKATLIKLIWNIAFIMLIYYTPKLIKTNGVINIPTFYYVILIVILSIQEILNYTMFVALLAFYSRISDPRFGGTYMTLLNTLSNLGNAWATFTALGMVDLLTFKECSFDSRNDCSTLDLQNMCTTDGGDCVVTVNGYYIEMVLSTIFGIFWYGIFKNILKNLQTKCPSQWLVNYVKQPITKNSKSVFTITDVTQTKTNLKGDWINFFLLLLLYTMQGLPLGIAGSMSILLQTKKNVTFKDQILALYSITKWPFSMKLLWAPLVDALYVKKIGRRKSWLIPVQYLIGLILMYTASDIDNLLPETGKPDIVKLMYIFLMINILAATQDIAVDGWALTMLKRNNVGYASICNASGQTIGSIIGSMVLILFTSEEFCNKYLRHTPSTGGIVSLQSLLYCWGIIFILITTLVGILKKEKNISFEDGQEKINVAHNYLLLWDILKLPNVRLLALIFITSKIGYAVTDNVSTLKLIDAGVSKEDLSMIDTVMAGVNVIISFVIGKYTSGPKPMSLYLKIIPTRLLLNIPFAMFIYYTPAMISFNGYGNTSIYYYPLLIFLLSMQQMFIKIINKILMHTMFIATLAFFSRISDYRIGSTYMTLLNTFANLAYMWTSTAALGMIDVLALRECSLDSTNDCFTQIRENMCEASNGICNIKVNGYYIEMFLCTIIGIIWYFAVRNTLKKFQTLDSSHWLFFFTIYLSTPITAIKNQI</sequence>
<feature type="transmembrane region" description="Helical" evidence="5">
    <location>
        <begin position="317"/>
        <end position="339"/>
    </location>
</feature>
<dbReference type="AlphaFoldDB" id="A0A6G0ZF91"/>
<evidence type="ECO:0000256" key="3">
    <source>
        <dbReference type="ARBA" id="ARBA00022989"/>
    </source>
</evidence>
<feature type="transmembrane region" description="Helical" evidence="5">
    <location>
        <begin position="885"/>
        <end position="901"/>
    </location>
</feature>
<feature type="transmembrane region" description="Helical" evidence="5">
    <location>
        <begin position="177"/>
        <end position="196"/>
    </location>
</feature>
<evidence type="ECO:0000256" key="5">
    <source>
        <dbReference type="SAM" id="Phobius"/>
    </source>
</evidence>
<keyword evidence="3 5" id="KW-1133">Transmembrane helix</keyword>
<dbReference type="Pfam" id="PF13000">
    <property type="entry name" value="Acatn"/>
    <property type="match status" value="4"/>
</dbReference>
<comment type="subcellular location">
    <subcellularLocation>
        <location evidence="1">Membrane</location>
        <topology evidence="1">Multi-pass membrane protein</topology>
    </subcellularLocation>
</comment>
<evidence type="ECO:0000313" key="7">
    <source>
        <dbReference type="Proteomes" id="UP000478052"/>
    </source>
</evidence>